<comment type="caution">
    <text evidence="10">The sequence shown here is derived from an EMBL/GenBank/DDBJ whole genome shotgun (WGS) entry which is preliminary data.</text>
</comment>
<evidence type="ECO:0000313" key="10">
    <source>
        <dbReference type="EMBL" id="GAL93209.1"/>
    </source>
</evidence>
<reference evidence="11" key="1">
    <citation type="journal article" date="2015" name="Genome">
        <title>Whole Genome Sequence of the Non-Microcystin-Producing Microcystis aeruginosa Strain NIES-44.</title>
        <authorList>
            <person name="Okano K."/>
            <person name="Miyata N."/>
            <person name="Ozaki Y."/>
        </authorList>
    </citation>
    <scope>NUCLEOTIDE SEQUENCE [LARGE SCALE GENOMIC DNA]</scope>
    <source>
        <strain evidence="11">NIES-44</strain>
    </source>
</reference>
<dbReference type="Proteomes" id="UP000030321">
    <property type="component" value="Unassembled WGS sequence"/>
</dbReference>
<evidence type="ECO:0000256" key="9">
    <source>
        <dbReference type="SAM" id="Phobius"/>
    </source>
</evidence>
<comment type="function">
    <text evidence="8">Component of the cytochrome b6-f complex, which mediates electron transfer between photosystem II (PSII) and photosystem I (PSI), cyclic electron flow around PSI, and state transitions.</text>
</comment>
<dbReference type="GO" id="GO:0009512">
    <property type="term" value="C:cytochrome b6f complex"/>
    <property type="evidence" value="ECO:0007669"/>
    <property type="project" value="InterPro"/>
</dbReference>
<keyword evidence="2 8" id="KW-0813">Transport</keyword>
<evidence type="ECO:0000256" key="5">
    <source>
        <dbReference type="ARBA" id="ARBA00022982"/>
    </source>
</evidence>
<name>A0A0A1VUC4_MICAE</name>
<comment type="similarity">
    <text evidence="8">Belongs to the PetM family.</text>
</comment>
<proteinExistence type="inferred from homology"/>
<feature type="transmembrane region" description="Helical" evidence="9">
    <location>
        <begin position="21"/>
        <end position="38"/>
    </location>
</feature>
<dbReference type="HAMAP" id="MF_00396">
    <property type="entry name" value="Cytb6_f_PetM"/>
    <property type="match status" value="1"/>
</dbReference>
<comment type="subcellular location">
    <subcellularLocation>
        <location evidence="8">Cellular thylakoid membrane</location>
        <topology evidence="8">Single-pass membrane protein</topology>
    </subcellularLocation>
    <subcellularLocation>
        <location evidence="1">Membrane</location>
        <topology evidence="1">Single-pass membrane protein</topology>
    </subcellularLocation>
</comment>
<dbReference type="EMBL" id="BBPA01000035">
    <property type="protein sequence ID" value="GAL93209.1"/>
    <property type="molecule type" value="Genomic_DNA"/>
</dbReference>
<keyword evidence="3 8" id="KW-0602">Photosynthesis</keyword>
<evidence type="ECO:0000256" key="2">
    <source>
        <dbReference type="ARBA" id="ARBA00022448"/>
    </source>
</evidence>
<keyword evidence="4 8" id="KW-0812">Transmembrane</keyword>
<evidence type="ECO:0000256" key="8">
    <source>
        <dbReference type="HAMAP-Rule" id="MF_00396"/>
    </source>
</evidence>
<evidence type="ECO:0000256" key="6">
    <source>
        <dbReference type="ARBA" id="ARBA00022989"/>
    </source>
</evidence>
<dbReference type="GO" id="GO:0015979">
    <property type="term" value="P:photosynthesis"/>
    <property type="evidence" value="ECO:0007669"/>
    <property type="project" value="UniProtKB-KW"/>
</dbReference>
<keyword evidence="7 8" id="KW-0472">Membrane</keyword>
<gene>
    <name evidence="8" type="primary">petM</name>
    <name evidence="10" type="ORF">N44_01896</name>
</gene>
<keyword evidence="6 8" id="KW-1133">Transmembrane helix</keyword>
<dbReference type="Pfam" id="PF08041">
    <property type="entry name" value="PetM"/>
    <property type="match status" value="1"/>
</dbReference>
<accession>A0A0A1VUC4</accession>
<evidence type="ECO:0000313" key="11">
    <source>
        <dbReference type="Proteomes" id="UP000030321"/>
    </source>
</evidence>
<comment type="subunit">
    <text evidence="8">The 4 large subunits of the cytochrome b6-f complex are cytochrome b6, subunit IV (17 kDa polypeptide, PetD), cytochrome f and the Rieske protein, while the 4 small subunits are PetG, PetL, PetM and PetN. The complex functions as a dimer.</text>
</comment>
<keyword evidence="8" id="KW-0793">Thylakoid</keyword>
<sequence>MADFPRQFCPSLAAVDRLRRLKYHLSIIVGSGAITMTAESMLFNGPIVAIVLVLVGLAWGFLLLKIQGGEAE</sequence>
<dbReference type="GO" id="GO:0009055">
    <property type="term" value="F:electron transfer activity"/>
    <property type="evidence" value="ECO:0007669"/>
    <property type="project" value="UniProtKB-UniRule"/>
</dbReference>
<organism evidence="10 11">
    <name type="scientific">Microcystis aeruginosa NIES-44</name>
    <dbReference type="NCBI Taxonomy" id="449439"/>
    <lineage>
        <taxon>Bacteria</taxon>
        <taxon>Bacillati</taxon>
        <taxon>Cyanobacteriota</taxon>
        <taxon>Cyanophyceae</taxon>
        <taxon>Oscillatoriophycideae</taxon>
        <taxon>Chroococcales</taxon>
        <taxon>Microcystaceae</taxon>
        <taxon>Microcystis</taxon>
    </lineage>
</organism>
<dbReference type="GO" id="GO:0031676">
    <property type="term" value="C:plasma membrane-derived thylakoid membrane"/>
    <property type="evidence" value="ECO:0007669"/>
    <property type="project" value="UniProtKB-SubCell"/>
</dbReference>
<protein>
    <recommendedName>
        <fullName evidence="8">Cytochrome b6-f complex subunit 7</fullName>
    </recommendedName>
    <alternativeName>
        <fullName evidence="8">Cytochrome b6-f complex subunit PetM</fullName>
    </alternativeName>
    <alternativeName>
        <fullName evidence="8">Cytochrome b6-f complex subunit VII</fullName>
    </alternativeName>
</protein>
<evidence type="ECO:0000256" key="3">
    <source>
        <dbReference type="ARBA" id="ARBA00022531"/>
    </source>
</evidence>
<evidence type="ECO:0000256" key="1">
    <source>
        <dbReference type="ARBA" id="ARBA00004167"/>
    </source>
</evidence>
<dbReference type="AlphaFoldDB" id="A0A0A1VUC4"/>
<evidence type="ECO:0000256" key="4">
    <source>
        <dbReference type="ARBA" id="ARBA00022692"/>
    </source>
</evidence>
<evidence type="ECO:0000256" key="7">
    <source>
        <dbReference type="ARBA" id="ARBA00023136"/>
    </source>
</evidence>
<feature type="transmembrane region" description="Helical" evidence="9">
    <location>
        <begin position="44"/>
        <end position="64"/>
    </location>
</feature>
<dbReference type="InterPro" id="IPR012595">
    <property type="entry name" value="PetM_cyt_b6/f_cplx_su7"/>
</dbReference>
<keyword evidence="5 8" id="KW-0249">Electron transport</keyword>